<dbReference type="GO" id="GO:0022829">
    <property type="term" value="F:wide pore channel activity"/>
    <property type="evidence" value="ECO:0007669"/>
    <property type="project" value="TreeGrafter"/>
</dbReference>
<organism evidence="11 12">
    <name type="scientific">Cyprinodon variegatus</name>
    <name type="common">Sheepshead minnow</name>
    <dbReference type="NCBI Taxonomy" id="28743"/>
    <lineage>
        <taxon>Eukaryota</taxon>
        <taxon>Metazoa</taxon>
        <taxon>Chordata</taxon>
        <taxon>Craniata</taxon>
        <taxon>Vertebrata</taxon>
        <taxon>Euteleostomi</taxon>
        <taxon>Actinopterygii</taxon>
        <taxon>Neopterygii</taxon>
        <taxon>Teleostei</taxon>
        <taxon>Neoteleostei</taxon>
        <taxon>Acanthomorphata</taxon>
        <taxon>Ovalentaria</taxon>
        <taxon>Atherinomorphae</taxon>
        <taxon>Cyprinodontiformes</taxon>
        <taxon>Cyprinodontidae</taxon>
        <taxon>Cyprinodon</taxon>
    </lineage>
</organism>
<name>A0A3Q2CXU5_CYPVA</name>
<evidence type="ECO:0000313" key="11">
    <source>
        <dbReference type="Ensembl" id="ENSCVAP00000010708.1"/>
    </source>
</evidence>
<dbReference type="SUPFAM" id="SSF49562">
    <property type="entry name" value="C2 domain (Calcium/lipid-binding domain, CaLB)"/>
    <property type="match status" value="1"/>
</dbReference>
<evidence type="ECO:0000256" key="5">
    <source>
        <dbReference type="ARBA" id="ARBA00022852"/>
    </source>
</evidence>
<dbReference type="Ensembl" id="ENSCVAT00000017489.1">
    <property type="protein sequence ID" value="ENSCVAP00000010708.1"/>
    <property type="gene ID" value="ENSCVAG00000012877.1"/>
</dbReference>
<dbReference type="Pfam" id="PF01823">
    <property type="entry name" value="MACPF"/>
    <property type="match status" value="1"/>
</dbReference>
<keyword evidence="4" id="KW-0964">Secreted</keyword>
<sequence>MAFCSTLMPLLLSLLLFPSSVLCCLNGTQAQCDATPFVPGHNLVGEGFDVVKLRRKGAYVIDFKTYLSSSGTCTLCSNPLQGNKLQKLPSSVVDWRAFSTCSADIYNSFHTSSSSLVNTYTTQDSSDWTFGLDIHDHNASGSLQLGGTRSSAYNFASERTREDRYTFSTHRVTCAHYGFRVSSTPSLSPEFRSHLNSLPSHYDSNSTAAYKDVLNIYGTHYIRQVDLGGRIRRVTSSRTCLSSLNGLTSDEVHSCLSRGISVGLGKIEANSVSSSCKDVLENHDSSTQYSSGLHIHYTEVSGGNGWLGEFSISKNDSAGFSAWLNSLKDYPDVVWYSLRPLYELMPSSSQKTGMKVAIEQYLESNAMKVSPKEPTCSGVPNLGTNCCPKEASKGTLSVTIVRGWDLKGDPVVTTKAFVKMWYGSIYHQTSTIKSNNPTWNAVYNLGHVDTQIDLKIEVWDQDPAKDDRIISCTKQLSQGSRSFTCSGKGNVEVKYSLKCDSYLTGDRCDQYKPAPQ</sequence>
<dbReference type="GeneTree" id="ENSGT00530000063725"/>
<feature type="chain" id="PRO_5018580770" evidence="8">
    <location>
        <begin position="24"/>
        <end position="516"/>
    </location>
</feature>
<reference evidence="11" key="2">
    <citation type="submission" date="2025-09" db="UniProtKB">
        <authorList>
            <consortium name="Ensembl"/>
        </authorList>
    </citation>
    <scope>IDENTIFICATION</scope>
</reference>
<evidence type="ECO:0000256" key="7">
    <source>
        <dbReference type="ARBA" id="ARBA00023157"/>
    </source>
</evidence>
<dbReference type="PROSITE" id="PS00279">
    <property type="entry name" value="MACPF_1"/>
    <property type="match status" value="1"/>
</dbReference>
<feature type="domain" description="MACPF" evidence="10">
    <location>
        <begin position="28"/>
        <end position="377"/>
    </location>
</feature>
<accession>A0A3Q2CXU5</accession>
<comment type="similarity">
    <text evidence="3">Belongs to the complement C6/C7/C8/C9 family.</text>
</comment>
<dbReference type="GO" id="GO:0005576">
    <property type="term" value="C:extracellular region"/>
    <property type="evidence" value="ECO:0007669"/>
    <property type="project" value="UniProtKB-SubCell"/>
</dbReference>
<dbReference type="InterPro" id="IPR000008">
    <property type="entry name" value="C2_dom"/>
</dbReference>
<dbReference type="InterPro" id="IPR020864">
    <property type="entry name" value="MACPF"/>
</dbReference>
<evidence type="ECO:0000256" key="6">
    <source>
        <dbReference type="ARBA" id="ARBA00023136"/>
    </source>
</evidence>
<keyword evidence="6" id="KW-0472">Membrane</keyword>
<dbReference type="GO" id="GO:0031640">
    <property type="term" value="P:killing of cells of another organism"/>
    <property type="evidence" value="ECO:0007669"/>
    <property type="project" value="UniProtKB-KW"/>
</dbReference>
<dbReference type="Pfam" id="PF00168">
    <property type="entry name" value="C2"/>
    <property type="match status" value="1"/>
</dbReference>
<evidence type="ECO:0000256" key="4">
    <source>
        <dbReference type="ARBA" id="ARBA00022525"/>
    </source>
</evidence>
<dbReference type="SMART" id="SM00239">
    <property type="entry name" value="C2"/>
    <property type="match status" value="1"/>
</dbReference>
<dbReference type="PROSITE" id="PS50004">
    <property type="entry name" value="C2"/>
    <property type="match status" value="1"/>
</dbReference>
<dbReference type="PANTHER" id="PTHR46096">
    <property type="entry name" value="PERFORIN-1"/>
    <property type="match status" value="1"/>
</dbReference>
<reference evidence="11" key="1">
    <citation type="submission" date="2025-08" db="UniProtKB">
        <authorList>
            <consortium name="Ensembl"/>
        </authorList>
    </citation>
    <scope>IDENTIFICATION</scope>
</reference>
<evidence type="ECO:0000313" key="12">
    <source>
        <dbReference type="Proteomes" id="UP000265020"/>
    </source>
</evidence>
<evidence type="ECO:0000256" key="3">
    <source>
        <dbReference type="ARBA" id="ARBA00009214"/>
    </source>
</evidence>
<keyword evidence="12" id="KW-1185">Reference proteome</keyword>
<dbReference type="AlphaFoldDB" id="A0A3Q2CXU5"/>
<comment type="subcellular location">
    <subcellularLocation>
        <location evidence="1">Membrane</location>
    </subcellularLocation>
    <subcellularLocation>
        <location evidence="2">Secreted</location>
    </subcellularLocation>
</comment>
<dbReference type="InterPro" id="IPR035892">
    <property type="entry name" value="C2_domain_sf"/>
</dbReference>
<keyword evidence="7" id="KW-1015">Disulfide bond</keyword>
<evidence type="ECO:0000256" key="2">
    <source>
        <dbReference type="ARBA" id="ARBA00004613"/>
    </source>
</evidence>
<dbReference type="Proteomes" id="UP000265020">
    <property type="component" value="Unassembled WGS sequence"/>
</dbReference>
<keyword evidence="8" id="KW-0732">Signal</keyword>
<evidence type="ECO:0000259" key="9">
    <source>
        <dbReference type="PROSITE" id="PS50004"/>
    </source>
</evidence>
<dbReference type="InterPro" id="IPR052784">
    <property type="entry name" value="Perforin-1_pore-forming"/>
</dbReference>
<proteinExistence type="inferred from homology"/>
<feature type="signal peptide" evidence="8">
    <location>
        <begin position="1"/>
        <end position="23"/>
    </location>
</feature>
<protein>
    <submittedName>
        <fullName evidence="11">Perforin-1-like</fullName>
    </submittedName>
</protein>
<dbReference type="PROSITE" id="PS51412">
    <property type="entry name" value="MACPF_2"/>
    <property type="match status" value="1"/>
</dbReference>
<keyword evidence="5" id="KW-0204">Cytolysis</keyword>
<dbReference type="PANTHER" id="PTHR46096:SF1">
    <property type="entry name" value="PERFORIN 1.5"/>
    <property type="match status" value="1"/>
</dbReference>
<dbReference type="Gene3D" id="2.60.40.150">
    <property type="entry name" value="C2 domain"/>
    <property type="match status" value="1"/>
</dbReference>
<evidence type="ECO:0000256" key="1">
    <source>
        <dbReference type="ARBA" id="ARBA00004370"/>
    </source>
</evidence>
<dbReference type="SMART" id="SM00457">
    <property type="entry name" value="MACPF"/>
    <property type="match status" value="1"/>
</dbReference>
<dbReference type="GO" id="GO:0001771">
    <property type="term" value="P:immunological synapse formation"/>
    <property type="evidence" value="ECO:0007669"/>
    <property type="project" value="TreeGrafter"/>
</dbReference>
<dbReference type="GO" id="GO:0001913">
    <property type="term" value="P:T cell mediated cytotoxicity"/>
    <property type="evidence" value="ECO:0007669"/>
    <property type="project" value="TreeGrafter"/>
</dbReference>
<evidence type="ECO:0000256" key="8">
    <source>
        <dbReference type="SAM" id="SignalP"/>
    </source>
</evidence>
<feature type="domain" description="C2" evidence="9">
    <location>
        <begin position="376"/>
        <end position="489"/>
    </location>
</feature>
<dbReference type="InterPro" id="IPR020863">
    <property type="entry name" value="MACPF_CS"/>
</dbReference>
<dbReference type="GO" id="GO:0051607">
    <property type="term" value="P:defense response to virus"/>
    <property type="evidence" value="ECO:0007669"/>
    <property type="project" value="TreeGrafter"/>
</dbReference>
<evidence type="ECO:0000259" key="10">
    <source>
        <dbReference type="PROSITE" id="PS51412"/>
    </source>
</evidence>
<dbReference type="GO" id="GO:0016020">
    <property type="term" value="C:membrane"/>
    <property type="evidence" value="ECO:0007669"/>
    <property type="project" value="UniProtKB-SubCell"/>
</dbReference>